<feature type="domain" description="C2H2-type" evidence="2">
    <location>
        <begin position="202"/>
        <end position="230"/>
    </location>
</feature>
<keyword evidence="1" id="KW-0863">Zinc-finger</keyword>
<reference evidence="3 4" key="1">
    <citation type="submission" date="2018-09" db="EMBL/GenBank/DDBJ databases">
        <title>A high-quality reference genome of wild soybean provides a powerful tool to mine soybean genomes.</title>
        <authorList>
            <person name="Xie M."/>
            <person name="Chung C.Y.L."/>
            <person name="Li M.-W."/>
            <person name="Wong F.-L."/>
            <person name="Chan T.-F."/>
            <person name="Lam H.-M."/>
        </authorList>
    </citation>
    <scope>NUCLEOTIDE SEQUENCE [LARGE SCALE GENOMIC DNA]</scope>
    <source>
        <strain evidence="4">cv. W05</strain>
        <tissue evidence="3">Hypocotyl of etiolated seedlings</tissue>
    </source>
</reference>
<keyword evidence="1" id="KW-0862">Zinc</keyword>
<dbReference type="Proteomes" id="UP000289340">
    <property type="component" value="Chromosome 10"/>
</dbReference>
<sequence>MALNSPNSSNFSTALSLGSASNTNEALTVKGMGQLGLNQRITKVRKSSLTAKERSCLVHGGSENNTESIIRASQIVRAQLVHAVSSTPSPVSSNNVVVVVADKKKAIEILQAKLLCASAFAPKTSPTSLRPISLSHRLTSTPPLKTRRGFLNDDDFAYSLCPSPLSVCFPHETSTLQNHVRGGDTKYDGRMHSYPYKKNGPYTCPKCGHVFETSQRFAAHVSSSHYKYETKSERKKRLMAKIRKRNLRIEWVSGGLTVVPDDAPPTSAFAYSARNNNNVAPPPPVRVVKVEGQSGMELQLAPPPGWEKLTAGGGAVKIKLEPVAS</sequence>
<dbReference type="Gramene" id="XM_028328174.1">
    <property type="protein sequence ID" value="XP_028183975.1"/>
    <property type="gene ID" value="LOC114370783"/>
</dbReference>
<dbReference type="InterPro" id="IPR013087">
    <property type="entry name" value="Znf_C2H2_type"/>
</dbReference>
<evidence type="ECO:0000313" key="4">
    <source>
        <dbReference type="Proteomes" id="UP000289340"/>
    </source>
</evidence>
<evidence type="ECO:0000259" key="2">
    <source>
        <dbReference type="PROSITE" id="PS50157"/>
    </source>
</evidence>
<dbReference type="EMBL" id="QZWG01000010">
    <property type="protein sequence ID" value="RZB89767.1"/>
    <property type="molecule type" value="Genomic_DNA"/>
</dbReference>
<proteinExistence type="predicted"/>
<dbReference type="PROSITE" id="PS00028">
    <property type="entry name" value="ZINC_FINGER_C2H2_1"/>
    <property type="match status" value="1"/>
</dbReference>
<gene>
    <name evidence="3" type="ORF">D0Y65_028499</name>
</gene>
<keyword evidence="1" id="KW-0479">Metal-binding</keyword>
<dbReference type="PROSITE" id="PS50157">
    <property type="entry name" value="ZINC_FINGER_C2H2_2"/>
    <property type="match status" value="1"/>
</dbReference>
<comment type="caution">
    <text evidence="3">The sequence shown here is derived from an EMBL/GenBank/DDBJ whole genome shotgun (WGS) entry which is preliminary data.</text>
</comment>
<dbReference type="GO" id="GO:0008270">
    <property type="term" value="F:zinc ion binding"/>
    <property type="evidence" value="ECO:0007669"/>
    <property type="project" value="UniProtKB-KW"/>
</dbReference>
<keyword evidence="4" id="KW-1185">Reference proteome</keyword>
<name>A0A445IUK6_GLYSO</name>
<evidence type="ECO:0000313" key="3">
    <source>
        <dbReference type="EMBL" id="RZB89767.1"/>
    </source>
</evidence>
<evidence type="ECO:0000256" key="1">
    <source>
        <dbReference type="PROSITE-ProRule" id="PRU00042"/>
    </source>
</evidence>
<dbReference type="SMART" id="SM00355">
    <property type="entry name" value="ZnF_C2H2"/>
    <property type="match status" value="1"/>
</dbReference>
<dbReference type="AlphaFoldDB" id="A0A445IUK6"/>
<protein>
    <recommendedName>
        <fullName evidence="2">C2H2-type domain-containing protein</fullName>
    </recommendedName>
</protein>
<organism evidence="3 4">
    <name type="scientific">Glycine soja</name>
    <name type="common">Wild soybean</name>
    <dbReference type="NCBI Taxonomy" id="3848"/>
    <lineage>
        <taxon>Eukaryota</taxon>
        <taxon>Viridiplantae</taxon>
        <taxon>Streptophyta</taxon>
        <taxon>Embryophyta</taxon>
        <taxon>Tracheophyta</taxon>
        <taxon>Spermatophyta</taxon>
        <taxon>Magnoliopsida</taxon>
        <taxon>eudicotyledons</taxon>
        <taxon>Gunneridae</taxon>
        <taxon>Pentapetalae</taxon>
        <taxon>rosids</taxon>
        <taxon>fabids</taxon>
        <taxon>Fabales</taxon>
        <taxon>Fabaceae</taxon>
        <taxon>Papilionoideae</taxon>
        <taxon>50 kb inversion clade</taxon>
        <taxon>NPAAA clade</taxon>
        <taxon>indigoferoid/millettioid clade</taxon>
        <taxon>Phaseoleae</taxon>
        <taxon>Glycine</taxon>
        <taxon>Glycine subgen. Soja</taxon>
    </lineage>
</organism>
<accession>A0A445IUK6</accession>